<comment type="caution">
    <text evidence="1">The sequence shown here is derived from an EMBL/GenBank/DDBJ whole genome shotgun (WGS) entry which is preliminary data.</text>
</comment>
<accession>A0AAW0PQZ3</accession>
<sequence>MSTQSTCADLACPGYSLASQPHTAISAACARLQRHWLKVPVCQMSILCDDDGQCQNVAGGFDMGLPLRKLSDCGYSCEDGSTDQSYKRHGKTTHGLHRRGGLGQGVDFVNG</sequence>
<dbReference type="Proteomes" id="UP001460270">
    <property type="component" value="Unassembled WGS sequence"/>
</dbReference>
<gene>
    <name evidence="1" type="ORF">WMY93_006348</name>
</gene>
<evidence type="ECO:0000313" key="2">
    <source>
        <dbReference type="Proteomes" id="UP001460270"/>
    </source>
</evidence>
<proteinExistence type="predicted"/>
<evidence type="ECO:0000313" key="1">
    <source>
        <dbReference type="EMBL" id="KAK7929953.1"/>
    </source>
</evidence>
<keyword evidence="2" id="KW-1185">Reference proteome</keyword>
<name>A0AAW0PQZ3_9GOBI</name>
<reference evidence="2" key="1">
    <citation type="submission" date="2024-04" db="EMBL/GenBank/DDBJ databases">
        <title>Salinicola lusitanus LLJ914,a marine bacterium isolated from the Okinawa Trough.</title>
        <authorList>
            <person name="Li J."/>
        </authorList>
    </citation>
    <scope>NUCLEOTIDE SEQUENCE [LARGE SCALE GENOMIC DNA]</scope>
</reference>
<protein>
    <submittedName>
        <fullName evidence="1">Uncharacterized protein</fullName>
    </submittedName>
</protein>
<organism evidence="1 2">
    <name type="scientific">Mugilogobius chulae</name>
    <name type="common">yellowstripe goby</name>
    <dbReference type="NCBI Taxonomy" id="88201"/>
    <lineage>
        <taxon>Eukaryota</taxon>
        <taxon>Metazoa</taxon>
        <taxon>Chordata</taxon>
        <taxon>Craniata</taxon>
        <taxon>Vertebrata</taxon>
        <taxon>Euteleostomi</taxon>
        <taxon>Actinopterygii</taxon>
        <taxon>Neopterygii</taxon>
        <taxon>Teleostei</taxon>
        <taxon>Neoteleostei</taxon>
        <taxon>Acanthomorphata</taxon>
        <taxon>Gobiaria</taxon>
        <taxon>Gobiiformes</taxon>
        <taxon>Gobioidei</taxon>
        <taxon>Gobiidae</taxon>
        <taxon>Gobionellinae</taxon>
        <taxon>Mugilogobius</taxon>
    </lineage>
</organism>
<dbReference type="AlphaFoldDB" id="A0AAW0PQZ3"/>
<dbReference type="EMBL" id="JBBPFD010000004">
    <property type="protein sequence ID" value="KAK7929953.1"/>
    <property type="molecule type" value="Genomic_DNA"/>
</dbReference>